<evidence type="ECO:0000256" key="3">
    <source>
        <dbReference type="ARBA" id="ARBA00022692"/>
    </source>
</evidence>
<accession>D8LBM1</accession>
<reference evidence="8 9" key="1">
    <citation type="journal article" date="2010" name="Nature">
        <title>The Ectocarpus genome and the independent evolution of multicellularity in brown algae.</title>
        <authorList>
            <person name="Cock J.M."/>
            <person name="Sterck L."/>
            <person name="Rouze P."/>
            <person name="Scornet D."/>
            <person name="Allen A.E."/>
            <person name="Amoutzias G."/>
            <person name="Anthouard V."/>
            <person name="Artiguenave F."/>
            <person name="Aury J.M."/>
            <person name="Badger J.H."/>
            <person name="Beszteri B."/>
            <person name="Billiau K."/>
            <person name="Bonnet E."/>
            <person name="Bothwell J.H."/>
            <person name="Bowler C."/>
            <person name="Boyen C."/>
            <person name="Brownlee C."/>
            <person name="Carrano C.J."/>
            <person name="Charrier B."/>
            <person name="Cho G.Y."/>
            <person name="Coelho S.M."/>
            <person name="Collen J."/>
            <person name="Corre E."/>
            <person name="Da Silva C."/>
            <person name="Delage L."/>
            <person name="Delaroque N."/>
            <person name="Dittami S.M."/>
            <person name="Doulbeau S."/>
            <person name="Elias M."/>
            <person name="Farnham G."/>
            <person name="Gachon C.M."/>
            <person name="Gschloessl B."/>
            <person name="Heesch S."/>
            <person name="Jabbari K."/>
            <person name="Jubin C."/>
            <person name="Kawai H."/>
            <person name="Kimura K."/>
            <person name="Kloareg B."/>
            <person name="Kupper F.C."/>
            <person name="Lang D."/>
            <person name="Le Bail A."/>
            <person name="Leblanc C."/>
            <person name="Lerouge P."/>
            <person name="Lohr M."/>
            <person name="Lopez P.J."/>
            <person name="Martens C."/>
            <person name="Maumus F."/>
            <person name="Michel G."/>
            <person name="Miranda-Saavedra D."/>
            <person name="Morales J."/>
            <person name="Moreau H."/>
            <person name="Motomura T."/>
            <person name="Nagasato C."/>
            <person name="Napoli C.A."/>
            <person name="Nelson D.R."/>
            <person name="Nyvall-Collen P."/>
            <person name="Peters A.F."/>
            <person name="Pommier C."/>
            <person name="Potin P."/>
            <person name="Poulain J."/>
            <person name="Quesneville H."/>
            <person name="Read B."/>
            <person name="Rensing S.A."/>
            <person name="Ritter A."/>
            <person name="Rousvoal S."/>
            <person name="Samanta M."/>
            <person name="Samson G."/>
            <person name="Schroeder D.C."/>
            <person name="Segurens B."/>
            <person name="Strittmatter M."/>
            <person name="Tonon T."/>
            <person name="Tregear J.W."/>
            <person name="Valentin K."/>
            <person name="von Dassow P."/>
            <person name="Yamagishi T."/>
            <person name="Van de Peer Y."/>
            <person name="Wincker P."/>
        </authorList>
    </citation>
    <scope>NUCLEOTIDE SEQUENCE [LARGE SCALE GENOMIC DNA]</scope>
    <source>
        <strain evidence="9">Ec32 / CCAP1310/4</strain>
    </source>
</reference>
<proteinExistence type="inferred from homology"/>
<evidence type="ECO:0000256" key="6">
    <source>
        <dbReference type="RuleBase" id="RU362006"/>
    </source>
</evidence>
<feature type="transmembrane region" description="Helical" evidence="7">
    <location>
        <begin position="223"/>
        <end position="240"/>
    </location>
</feature>
<dbReference type="PANTHER" id="PTHR12300">
    <property type="entry name" value="HVA22-LIKE PROTEINS"/>
    <property type="match status" value="1"/>
</dbReference>
<feature type="transmembrane region" description="Helical" evidence="7">
    <location>
        <begin position="140"/>
        <end position="161"/>
    </location>
</feature>
<dbReference type="EMBL" id="FN647682">
    <property type="protein sequence ID" value="CBN76730.1"/>
    <property type="molecule type" value="Genomic_DNA"/>
</dbReference>
<dbReference type="InParanoid" id="D8LBM1"/>
<evidence type="ECO:0000256" key="5">
    <source>
        <dbReference type="ARBA" id="ARBA00023136"/>
    </source>
</evidence>
<evidence type="ECO:0000256" key="2">
    <source>
        <dbReference type="ARBA" id="ARBA00008573"/>
    </source>
</evidence>
<evidence type="ECO:0000256" key="4">
    <source>
        <dbReference type="ARBA" id="ARBA00022989"/>
    </source>
</evidence>
<evidence type="ECO:0000313" key="9">
    <source>
        <dbReference type="Proteomes" id="UP000002630"/>
    </source>
</evidence>
<feature type="transmembrane region" description="Helical" evidence="7">
    <location>
        <begin position="167"/>
        <end position="190"/>
    </location>
</feature>
<dbReference type="Proteomes" id="UP000002630">
    <property type="component" value="Linkage Group LG01"/>
</dbReference>
<dbReference type="OrthoDB" id="10009287at2759"/>
<feature type="transmembrane region" description="Helical" evidence="7">
    <location>
        <begin position="53"/>
        <end position="75"/>
    </location>
</feature>
<dbReference type="PANTHER" id="PTHR12300:SF161">
    <property type="entry name" value="RECEPTOR EXPRESSION-ENHANCING PROTEIN"/>
    <property type="match status" value="1"/>
</dbReference>
<organism evidence="8 9">
    <name type="scientific">Ectocarpus siliculosus</name>
    <name type="common">Brown alga</name>
    <name type="synonym">Conferva siliculosa</name>
    <dbReference type="NCBI Taxonomy" id="2880"/>
    <lineage>
        <taxon>Eukaryota</taxon>
        <taxon>Sar</taxon>
        <taxon>Stramenopiles</taxon>
        <taxon>Ochrophyta</taxon>
        <taxon>PX clade</taxon>
        <taxon>Phaeophyceae</taxon>
        <taxon>Ectocarpales</taxon>
        <taxon>Ectocarpaceae</taxon>
        <taxon>Ectocarpus</taxon>
    </lineage>
</organism>
<evidence type="ECO:0000256" key="1">
    <source>
        <dbReference type="ARBA" id="ARBA00004141"/>
    </source>
</evidence>
<dbReference type="EMBL" id="FN649726">
    <property type="protein sequence ID" value="CBN76730.1"/>
    <property type="molecule type" value="Genomic_DNA"/>
</dbReference>
<gene>
    <name evidence="8" type="ORF">Esi_0000_0539</name>
</gene>
<dbReference type="AlphaFoldDB" id="D8LBM1"/>
<comment type="subcellular location">
    <subcellularLocation>
        <location evidence="1 6">Membrane</location>
        <topology evidence="1 6">Multi-pass membrane protein</topology>
    </subcellularLocation>
</comment>
<dbReference type="InterPro" id="IPR004345">
    <property type="entry name" value="TB2_DP1_HVA22"/>
</dbReference>
<evidence type="ECO:0000313" key="8">
    <source>
        <dbReference type="EMBL" id="CBN76730.1"/>
    </source>
</evidence>
<dbReference type="Pfam" id="PF03134">
    <property type="entry name" value="TB2_DP1_HVA22"/>
    <property type="match status" value="1"/>
</dbReference>
<keyword evidence="3 7" id="KW-0812">Transmembrane</keyword>
<name>D8LBM1_ECTSI</name>
<dbReference type="GO" id="GO:0016020">
    <property type="term" value="C:membrane"/>
    <property type="evidence" value="ECO:0007669"/>
    <property type="project" value="UniProtKB-SubCell"/>
</dbReference>
<keyword evidence="5 7" id="KW-0472">Membrane</keyword>
<protein>
    <submittedName>
        <fullName evidence="8">Uncharacterized protein</fullName>
    </submittedName>
</protein>
<comment type="similarity">
    <text evidence="2 6">Belongs to the DP1 family.</text>
</comment>
<sequence>MAMTAFAALGLVAALPTKGRGVLVNFGGFLLPALSNIGEIDTKADNKPLFTGYWVVFGLFFLLDGVLPAITPCYFSTKACVLIWAFSSARPYGGRPVLNRAFDINDSNDSDHKDAMVIKALRPWEEVATEKGISRKAFRLAAIIFTVTAGTVVLGICYFFVLTVEGLYAGLSTSTQARVCVLAGACWPLYATLVGRARSEAAAVAKGSGGTEGAEKKRQGPAAVQWLSYWPMFALFLAILDPAMGWLPHFYSFKMVALAFLALPQTRGAYVITSLVLYGNDRGTVGSGGGDEASFRGGQGEHKVSCGAPAVVAVD</sequence>
<evidence type="ECO:0000256" key="7">
    <source>
        <dbReference type="SAM" id="Phobius"/>
    </source>
</evidence>
<keyword evidence="4 7" id="KW-1133">Transmembrane helix</keyword>
<keyword evidence="9" id="KW-1185">Reference proteome</keyword>